<evidence type="ECO:0000313" key="2">
    <source>
        <dbReference type="Proteomes" id="UP001385389"/>
    </source>
</evidence>
<keyword evidence="2" id="KW-1185">Reference proteome</keyword>
<protein>
    <submittedName>
        <fullName evidence="1">Uncharacterized protein</fullName>
    </submittedName>
</protein>
<dbReference type="EMBL" id="CP146609">
    <property type="protein sequence ID" value="WWX20855.1"/>
    <property type="molecule type" value="Genomic_DNA"/>
</dbReference>
<dbReference type="Proteomes" id="UP001385389">
    <property type="component" value="Chromosome"/>
</dbReference>
<sequence length="60" mass="6804">MSTNFIYHAFGLRGYDYVRQDFIAGNIIMKVQPKDDLICCHLFPRRPTVNVEPQTASTGG</sequence>
<evidence type="ECO:0000313" key="1">
    <source>
        <dbReference type="EMBL" id="WWX20855.1"/>
    </source>
</evidence>
<accession>A0ABZ2IQ53</accession>
<reference evidence="1 2" key="1">
    <citation type="submission" date="2024-03" db="EMBL/GenBank/DDBJ databases">
        <title>Phenotype and Genome Characterization of a Sulfate-Reducing Bacterium Pseudodesulfovibrio sp. strain 5S69, isolated from Petroleum Reservoir in Tatarstan (Russia).</title>
        <authorList>
            <person name="Bidzhieva S.K."/>
            <person name="Kadnikov V."/>
            <person name="Tourova T.P."/>
            <person name="Samigullina S.R."/>
            <person name="Sokolova D.S."/>
            <person name="Poltaraus A.B."/>
            <person name="Avtukh A.N."/>
            <person name="Tereshina V.M."/>
            <person name="Mardanov A.V."/>
            <person name="Nazina T.N."/>
        </authorList>
    </citation>
    <scope>NUCLEOTIDE SEQUENCE [LARGE SCALE GENOMIC DNA]</scope>
    <source>
        <strain evidence="1 2">5S69</strain>
    </source>
</reference>
<organism evidence="1 2">
    <name type="scientific">Pseudodesulfovibrio methanolicus</name>
    <dbReference type="NCBI Taxonomy" id="3126690"/>
    <lineage>
        <taxon>Bacteria</taxon>
        <taxon>Pseudomonadati</taxon>
        <taxon>Thermodesulfobacteriota</taxon>
        <taxon>Desulfovibrionia</taxon>
        <taxon>Desulfovibrionales</taxon>
        <taxon>Desulfovibrionaceae</taxon>
    </lineage>
</organism>
<proteinExistence type="predicted"/>
<name>A0ABZ2IQ53_9BACT</name>
<gene>
    <name evidence="1" type="ORF">V8V93_10330</name>
</gene>
<dbReference type="RefSeq" id="WP_338666600.1">
    <property type="nucleotide sequence ID" value="NZ_CP146609.1"/>
</dbReference>